<evidence type="ECO:0000313" key="2">
    <source>
        <dbReference type="Proteomes" id="UP000198287"/>
    </source>
</evidence>
<evidence type="ECO:0008006" key="3">
    <source>
        <dbReference type="Google" id="ProtNLM"/>
    </source>
</evidence>
<dbReference type="InterPro" id="IPR032675">
    <property type="entry name" value="LRR_dom_sf"/>
</dbReference>
<dbReference type="SUPFAM" id="SSF52047">
    <property type="entry name" value="RNI-like"/>
    <property type="match status" value="1"/>
</dbReference>
<evidence type="ECO:0000313" key="1">
    <source>
        <dbReference type="EMBL" id="OXA50770.1"/>
    </source>
</evidence>
<name>A0A226E0E7_FOLCA</name>
<dbReference type="EMBL" id="LNIX01000008">
    <property type="protein sequence ID" value="OXA50770.1"/>
    <property type="molecule type" value="Genomic_DNA"/>
</dbReference>
<proteinExistence type="predicted"/>
<organism evidence="1 2">
    <name type="scientific">Folsomia candida</name>
    <name type="common">Springtail</name>
    <dbReference type="NCBI Taxonomy" id="158441"/>
    <lineage>
        <taxon>Eukaryota</taxon>
        <taxon>Metazoa</taxon>
        <taxon>Ecdysozoa</taxon>
        <taxon>Arthropoda</taxon>
        <taxon>Hexapoda</taxon>
        <taxon>Collembola</taxon>
        <taxon>Entomobryomorpha</taxon>
        <taxon>Isotomoidea</taxon>
        <taxon>Isotomidae</taxon>
        <taxon>Proisotominae</taxon>
        <taxon>Folsomia</taxon>
    </lineage>
</organism>
<comment type="caution">
    <text evidence="1">The sequence shown here is derived from an EMBL/GenBank/DDBJ whole genome shotgun (WGS) entry which is preliminary data.</text>
</comment>
<sequence length="523" mass="59393">MENADEPFCPVVKALSNHLIVHEIFKCLLHDDQLPVSTRLVCRLWDEIFTSMQTLNLRLRVEPTWEYDNLCNATPFLVMCINMNPRLAKSVILNQDEFTQWKNEMVFTSTMVSFFDKFGGNVQHLEVRMEASLTPLLHQMLSTFCPNLKTMIFDTISEVQAEDAPLENAILPALPPFTHLVEFAVKAEYGAVPIKFQTLAQLVINSATRLTKFETVPSFYPDLSTVEHLKSLKIYASLKQFVRKVSASDFQQLTRMLTQVSGTVESVFVEGMYTSLGEPPVEVKTSKLNRAKELAAANFKMPPMPKLTRLENDFTEVLSFGYALEDIGSDVMPNLATLWLSKEHFKSQSVDGILQTMALNGPFVPFRNLKQLTIANLHQSELLRVISVKHFPALEKLKITRQLELAPMSLLNIISACAPLQLKHLQLHYLRFPPTLGDLWECFSSNLALFKTLQTLEIKWGNYESDTAMEDDLDGDDLIMVKEVLKEMTGMESVEIQNVKLHGKTAQEIVTFIVENEIPVKFI</sequence>
<reference evidence="1 2" key="1">
    <citation type="submission" date="2015-12" db="EMBL/GenBank/DDBJ databases">
        <title>The genome of Folsomia candida.</title>
        <authorList>
            <person name="Faddeeva A."/>
            <person name="Derks M.F."/>
            <person name="Anvar Y."/>
            <person name="Smit S."/>
            <person name="Van Straalen N."/>
            <person name="Roelofs D."/>
        </authorList>
    </citation>
    <scope>NUCLEOTIDE SEQUENCE [LARGE SCALE GENOMIC DNA]</scope>
    <source>
        <strain evidence="1 2">VU population</strain>
        <tissue evidence="1">Whole body</tissue>
    </source>
</reference>
<gene>
    <name evidence="1" type="ORF">Fcan01_14597</name>
</gene>
<dbReference type="Gene3D" id="3.80.10.10">
    <property type="entry name" value="Ribonuclease Inhibitor"/>
    <property type="match status" value="1"/>
</dbReference>
<accession>A0A226E0E7</accession>
<dbReference type="Proteomes" id="UP000198287">
    <property type="component" value="Unassembled WGS sequence"/>
</dbReference>
<protein>
    <recommendedName>
        <fullName evidence="3">F-box domain-containing protein</fullName>
    </recommendedName>
</protein>
<dbReference type="AlphaFoldDB" id="A0A226E0E7"/>
<keyword evidence="2" id="KW-1185">Reference proteome</keyword>